<protein>
    <submittedName>
        <fullName evidence="2">Uncharacterized protein</fullName>
    </submittedName>
</protein>
<organism evidence="2 3">
    <name type="scientific">Trametes cubensis</name>
    <dbReference type="NCBI Taxonomy" id="1111947"/>
    <lineage>
        <taxon>Eukaryota</taxon>
        <taxon>Fungi</taxon>
        <taxon>Dikarya</taxon>
        <taxon>Basidiomycota</taxon>
        <taxon>Agaricomycotina</taxon>
        <taxon>Agaricomycetes</taxon>
        <taxon>Polyporales</taxon>
        <taxon>Polyporaceae</taxon>
        <taxon>Trametes</taxon>
    </lineage>
</organism>
<reference evidence="2" key="1">
    <citation type="submission" date="2022-11" db="EMBL/GenBank/DDBJ databases">
        <title>Genome Sequence of Cubamyces cubensis.</title>
        <authorList>
            <person name="Buettner E."/>
        </authorList>
    </citation>
    <scope>NUCLEOTIDE SEQUENCE</scope>
    <source>
        <strain evidence="2">MPL-01</strain>
    </source>
</reference>
<proteinExistence type="predicted"/>
<feature type="compositionally biased region" description="Basic and acidic residues" evidence="1">
    <location>
        <begin position="68"/>
        <end position="81"/>
    </location>
</feature>
<evidence type="ECO:0000256" key="1">
    <source>
        <dbReference type="SAM" id="MobiDB-lite"/>
    </source>
</evidence>
<comment type="caution">
    <text evidence="2">The sequence shown here is derived from an EMBL/GenBank/DDBJ whole genome shotgun (WGS) entry which is preliminary data.</text>
</comment>
<sequence>MLTLADHFAPHPSRKFDGYYTRTQTEDGGTIAIIFCWVKGAKNGRGNLVFVLYDKPVAGTTPSSSSTQDDHRATFDSDTDRSLGVPPPAEAAARLAQPMFKYEFYPEHLDA</sequence>
<dbReference type="EMBL" id="JAPEVG010001291">
    <property type="protein sequence ID" value="KAJ8453506.1"/>
    <property type="molecule type" value="Genomic_DNA"/>
</dbReference>
<dbReference type="Proteomes" id="UP001215151">
    <property type="component" value="Unassembled WGS sequence"/>
</dbReference>
<evidence type="ECO:0000313" key="3">
    <source>
        <dbReference type="Proteomes" id="UP001215151"/>
    </source>
</evidence>
<dbReference type="AlphaFoldDB" id="A0AAD7TGC5"/>
<evidence type="ECO:0000313" key="2">
    <source>
        <dbReference type="EMBL" id="KAJ8453506.1"/>
    </source>
</evidence>
<keyword evidence="3" id="KW-1185">Reference proteome</keyword>
<name>A0AAD7TGC5_9APHY</name>
<feature type="region of interest" description="Disordered" evidence="1">
    <location>
        <begin position="59"/>
        <end position="87"/>
    </location>
</feature>
<accession>A0AAD7TGC5</accession>
<gene>
    <name evidence="2" type="ORF">ONZ51_g13557</name>
</gene>